<keyword evidence="3" id="KW-1185">Reference proteome</keyword>
<name>W1NNA8_AMBTC</name>
<keyword evidence="1" id="KW-0732">Signal</keyword>
<dbReference type="EMBL" id="KI396602">
    <property type="protein sequence ID" value="ERM97151.1"/>
    <property type="molecule type" value="Genomic_DNA"/>
</dbReference>
<feature type="non-terminal residue" evidence="2">
    <location>
        <position position="281"/>
    </location>
</feature>
<evidence type="ECO:0008006" key="4">
    <source>
        <dbReference type="Google" id="ProtNLM"/>
    </source>
</evidence>
<feature type="signal peptide" evidence="1">
    <location>
        <begin position="1"/>
        <end position="25"/>
    </location>
</feature>
<sequence length="281" mass="30303">MSQFHPLSSLFLLSSFFLSLHRLACRSNSESLQTCGPVFLSVPFSLLPRDKFQSCSTCDPVSLSAPFSLLCRAVTRNCSKPAVLSFSLRVSLFRLVIRFGAAAPATSSFSVPFSLLPRGKPAVLFFSLRLSLFRRVISFGVAAPATSSLSLCAFLSFALRSNSESEQTCGPLFLSVPFLLLRDKSWSSSTCHPVSLSKPFSLHCVTSFGAVAPTTPSVVCSSSLPSNSESQQICSPVILSSFPLLILTLSVTIADLWSHSFSLISLTVSYRATTMSNPSFP</sequence>
<proteinExistence type="predicted"/>
<protein>
    <recommendedName>
        <fullName evidence="4">Transmembrane protein</fullName>
    </recommendedName>
</protein>
<accession>W1NNA8</accession>
<feature type="chain" id="PRO_5004807801" description="Transmembrane protein" evidence="1">
    <location>
        <begin position="26"/>
        <end position="281"/>
    </location>
</feature>
<evidence type="ECO:0000313" key="3">
    <source>
        <dbReference type="Proteomes" id="UP000017836"/>
    </source>
</evidence>
<organism evidence="2 3">
    <name type="scientific">Amborella trichopoda</name>
    <dbReference type="NCBI Taxonomy" id="13333"/>
    <lineage>
        <taxon>Eukaryota</taxon>
        <taxon>Viridiplantae</taxon>
        <taxon>Streptophyta</taxon>
        <taxon>Embryophyta</taxon>
        <taxon>Tracheophyta</taxon>
        <taxon>Spermatophyta</taxon>
        <taxon>Magnoliopsida</taxon>
        <taxon>Amborellales</taxon>
        <taxon>Amborellaceae</taxon>
        <taxon>Amborella</taxon>
    </lineage>
</organism>
<evidence type="ECO:0000313" key="2">
    <source>
        <dbReference type="EMBL" id="ERM97151.1"/>
    </source>
</evidence>
<reference evidence="3" key="1">
    <citation type="journal article" date="2013" name="Science">
        <title>The Amborella genome and the evolution of flowering plants.</title>
        <authorList>
            <consortium name="Amborella Genome Project"/>
        </authorList>
    </citation>
    <scope>NUCLEOTIDE SEQUENCE [LARGE SCALE GENOMIC DNA]</scope>
</reference>
<evidence type="ECO:0000256" key="1">
    <source>
        <dbReference type="SAM" id="SignalP"/>
    </source>
</evidence>
<dbReference type="Proteomes" id="UP000017836">
    <property type="component" value="Unassembled WGS sequence"/>
</dbReference>
<gene>
    <name evidence="2" type="ORF">AMTR_s00126p00117840</name>
</gene>
<dbReference type="AlphaFoldDB" id="W1NNA8"/>
<dbReference type="HOGENOM" id="CLU_995986_0_0_1"/>